<dbReference type="Bgee" id="ENSOCUG00000035285">
    <property type="expression patterns" value="Expressed in blood and 15 other cell types or tissues"/>
</dbReference>
<dbReference type="GO" id="GO:0004559">
    <property type="term" value="F:alpha-mannosidase activity"/>
    <property type="evidence" value="ECO:0007669"/>
    <property type="project" value="InterPro"/>
</dbReference>
<dbReference type="Gene3D" id="3.20.110.10">
    <property type="entry name" value="Glycoside hydrolase 38, N terminal domain"/>
    <property type="match status" value="1"/>
</dbReference>
<dbReference type="Pfam" id="PF01074">
    <property type="entry name" value="Glyco_hydro_38N"/>
    <property type="match status" value="1"/>
</dbReference>
<dbReference type="SMR" id="A0A5F9D1G2"/>
<sequence>MVQPDMLNVHLLPHTHDDVGWVKTVDQYYYGVRNVLHHGAVKNILDSVISALRAEPSRRFVYVEMAFFSRWWHQQTNETQQAVRELVRQGRLEFANGGWVMNDEAATHYGAIVDQMTLGLRFLQDTFGDDGRPRVAWHIDPFGHSREQASLFAQVLCGPLWMHPSLVLTPPSPLTSPWPVVTPARSGSKSEPLLWTLLSLLSPLPALAPPHMLGSWLLPKLSGRWKPRVL</sequence>
<dbReference type="GO" id="GO:0005764">
    <property type="term" value="C:lysosome"/>
    <property type="evidence" value="ECO:0007669"/>
    <property type="project" value="TreeGrafter"/>
</dbReference>
<reference evidence="6" key="3">
    <citation type="submission" date="2025-09" db="UniProtKB">
        <authorList>
            <consortium name="Ensembl"/>
        </authorList>
    </citation>
    <scope>IDENTIFICATION</scope>
    <source>
        <strain evidence="6">Thorbecke</strain>
    </source>
</reference>
<organism evidence="6 7">
    <name type="scientific">Oryctolagus cuniculus</name>
    <name type="common">Rabbit</name>
    <dbReference type="NCBI Taxonomy" id="9986"/>
    <lineage>
        <taxon>Eukaryota</taxon>
        <taxon>Metazoa</taxon>
        <taxon>Chordata</taxon>
        <taxon>Craniata</taxon>
        <taxon>Vertebrata</taxon>
        <taxon>Euteleostomi</taxon>
        <taxon>Mammalia</taxon>
        <taxon>Eutheria</taxon>
        <taxon>Euarchontoglires</taxon>
        <taxon>Glires</taxon>
        <taxon>Lagomorpha</taxon>
        <taxon>Leporidae</taxon>
        <taxon>Oryctolagus</taxon>
    </lineage>
</organism>
<dbReference type="InParanoid" id="A0A5F9D1G2"/>
<dbReference type="InterPro" id="IPR011330">
    <property type="entry name" value="Glyco_hydro/deAcase_b/a-brl"/>
</dbReference>
<keyword evidence="7" id="KW-1185">Reference proteome</keyword>
<dbReference type="Ensembl" id="ENSOCUT00000052047.1">
    <property type="protein sequence ID" value="ENSOCUP00000039961.1"/>
    <property type="gene ID" value="ENSOCUG00000035285.1"/>
</dbReference>
<dbReference type="STRING" id="9986.ENSOCUP00000039961"/>
<evidence type="ECO:0000256" key="3">
    <source>
        <dbReference type="ARBA" id="ARBA00044241"/>
    </source>
</evidence>
<dbReference type="AlphaFoldDB" id="A0A5F9D1G2"/>
<dbReference type="PANTHER" id="PTHR11607">
    <property type="entry name" value="ALPHA-MANNOSIDASE"/>
    <property type="match status" value="1"/>
</dbReference>
<protein>
    <recommendedName>
        <fullName evidence="1">Lysosomal alpha-mannosidase</fullName>
    </recommendedName>
    <alternativeName>
        <fullName evidence="3">Lysosomal acid alpha-mannosidase</fullName>
    </alternativeName>
    <alternativeName>
        <fullName evidence="2">Mannosidase alpha class 2B member 1</fullName>
    </alternativeName>
    <alternativeName>
        <fullName evidence="4">Mannosidase alpha-B</fullName>
    </alternativeName>
</protein>
<dbReference type="InterPro" id="IPR050843">
    <property type="entry name" value="Glycosyl_Hydrlase_38"/>
</dbReference>
<dbReference type="GO" id="GO:0006013">
    <property type="term" value="P:mannose metabolic process"/>
    <property type="evidence" value="ECO:0007669"/>
    <property type="project" value="InterPro"/>
</dbReference>
<evidence type="ECO:0000313" key="6">
    <source>
        <dbReference type="Ensembl" id="ENSOCUP00000039961.1"/>
    </source>
</evidence>
<feature type="domain" description="Glycoside hydrolase family 38 N-terminal" evidence="5">
    <location>
        <begin position="8"/>
        <end position="155"/>
    </location>
</feature>
<reference evidence="6 7" key="1">
    <citation type="journal article" date="2011" name="Nature">
        <title>A high-resolution map of human evolutionary constraint using 29 mammals.</title>
        <authorList>
            <person name="Lindblad-Toh K."/>
            <person name="Garber M."/>
            <person name="Zuk O."/>
            <person name="Lin M.F."/>
            <person name="Parker B.J."/>
            <person name="Washietl S."/>
            <person name="Kheradpour P."/>
            <person name="Ernst J."/>
            <person name="Jordan G."/>
            <person name="Mauceli E."/>
            <person name="Ward L.D."/>
            <person name="Lowe C.B."/>
            <person name="Holloway A.K."/>
            <person name="Clamp M."/>
            <person name="Gnerre S."/>
            <person name="Alfoldi J."/>
            <person name="Beal K."/>
            <person name="Chang J."/>
            <person name="Clawson H."/>
            <person name="Cuff J."/>
            <person name="Di Palma F."/>
            <person name="Fitzgerald S."/>
            <person name="Flicek P."/>
            <person name="Guttman M."/>
            <person name="Hubisz M.J."/>
            <person name="Jaffe D.B."/>
            <person name="Jungreis I."/>
            <person name="Kent W.J."/>
            <person name="Kostka D."/>
            <person name="Lara M."/>
            <person name="Martins A.L."/>
            <person name="Massingham T."/>
            <person name="Moltke I."/>
            <person name="Raney B.J."/>
            <person name="Rasmussen M.D."/>
            <person name="Robinson J."/>
            <person name="Stark A."/>
            <person name="Vilella A.J."/>
            <person name="Wen J."/>
            <person name="Xie X."/>
            <person name="Zody M.C."/>
            <person name="Baldwin J."/>
            <person name="Bloom T."/>
            <person name="Chin C.W."/>
            <person name="Heiman D."/>
            <person name="Nicol R."/>
            <person name="Nusbaum C."/>
            <person name="Young S."/>
            <person name="Wilkinson J."/>
            <person name="Worley K.C."/>
            <person name="Kovar C.L."/>
            <person name="Muzny D.M."/>
            <person name="Gibbs R.A."/>
            <person name="Cree A."/>
            <person name="Dihn H.H."/>
            <person name="Fowler G."/>
            <person name="Jhangiani S."/>
            <person name="Joshi V."/>
            <person name="Lee S."/>
            <person name="Lewis L.R."/>
            <person name="Nazareth L.V."/>
            <person name="Okwuonu G."/>
            <person name="Santibanez J."/>
            <person name="Warren W.C."/>
            <person name="Mardis E.R."/>
            <person name="Weinstock G.M."/>
            <person name="Wilson R.K."/>
            <person name="Delehaunty K."/>
            <person name="Dooling D."/>
            <person name="Fronik C."/>
            <person name="Fulton L."/>
            <person name="Fulton B."/>
            <person name="Graves T."/>
            <person name="Minx P."/>
            <person name="Sodergren E."/>
            <person name="Birney E."/>
            <person name="Margulies E.H."/>
            <person name="Herrero J."/>
            <person name="Green E.D."/>
            <person name="Haussler D."/>
            <person name="Siepel A."/>
            <person name="Goldman N."/>
            <person name="Pollard K.S."/>
            <person name="Pedersen J.S."/>
            <person name="Lander E.S."/>
            <person name="Kellis M."/>
        </authorList>
    </citation>
    <scope>NUCLEOTIDE SEQUENCE [LARGE SCALE GENOMIC DNA]</scope>
    <source>
        <strain evidence="7">Thorbecke</strain>
    </source>
</reference>
<dbReference type="GeneTree" id="ENSGT01030000234638"/>
<proteinExistence type="predicted"/>
<evidence type="ECO:0000256" key="2">
    <source>
        <dbReference type="ARBA" id="ARBA00044220"/>
    </source>
</evidence>
<dbReference type="PANTHER" id="PTHR11607:SF3">
    <property type="entry name" value="LYSOSOMAL ALPHA-MANNOSIDASE"/>
    <property type="match status" value="1"/>
</dbReference>
<name>A0A5F9D1G2_RABIT</name>
<dbReference type="SUPFAM" id="SSF88713">
    <property type="entry name" value="Glycoside hydrolase/deacetylase"/>
    <property type="match status" value="1"/>
</dbReference>
<dbReference type="Proteomes" id="UP000001811">
    <property type="component" value="Unplaced"/>
</dbReference>
<evidence type="ECO:0000256" key="1">
    <source>
        <dbReference type="ARBA" id="ARBA00044166"/>
    </source>
</evidence>
<evidence type="ECO:0000259" key="5">
    <source>
        <dbReference type="Pfam" id="PF01074"/>
    </source>
</evidence>
<evidence type="ECO:0000256" key="4">
    <source>
        <dbReference type="ARBA" id="ARBA00044360"/>
    </source>
</evidence>
<dbReference type="InterPro" id="IPR000602">
    <property type="entry name" value="Glyco_hydro_38_N"/>
</dbReference>
<reference evidence="6" key="2">
    <citation type="submission" date="2025-08" db="UniProtKB">
        <authorList>
            <consortium name="Ensembl"/>
        </authorList>
    </citation>
    <scope>IDENTIFICATION</scope>
    <source>
        <strain evidence="6">Thorbecke</strain>
    </source>
</reference>
<accession>A0A5F9D1G2</accession>
<evidence type="ECO:0000313" key="7">
    <source>
        <dbReference type="Proteomes" id="UP000001811"/>
    </source>
</evidence>
<dbReference type="InterPro" id="IPR027291">
    <property type="entry name" value="Glyco_hydro_38_N_sf"/>
</dbReference>
<dbReference type="FunFam" id="3.20.110.10:FF:000011">
    <property type="entry name" value="Lysosomal alpha-mannosidase, putative"/>
    <property type="match status" value="1"/>
</dbReference>